<gene>
    <name evidence="2" type="ORF">N0F65_002852</name>
</gene>
<protein>
    <submittedName>
        <fullName evidence="2">Uncharacterized protein</fullName>
    </submittedName>
</protein>
<feature type="compositionally biased region" description="Basic and acidic residues" evidence="1">
    <location>
        <begin position="374"/>
        <end position="385"/>
    </location>
</feature>
<organism evidence="2 3">
    <name type="scientific">Lagenidium giganteum</name>
    <dbReference type="NCBI Taxonomy" id="4803"/>
    <lineage>
        <taxon>Eukaryota</taxon>
        <taxon>Sar</taxon>
        <taxon>Stramenopiles</taxon>
        <taxon>Oomycota</taxon>
        <taxon>Peronosporomycetes</taxon>
        <taxon>Pythiales</taxon>
        <taxon>Pythiaceae</taxon>
    </lineage>
</organism>
<proteinExistence type="predicted"/>
<dbReference type="Proteomes" id="UP001146120">
    <property type="component" value="Unassembled WGS sequence"/>
</dbReference>
<evidence type="ECO:0000313" key="3">
    <source>
        <dbReference type="Proteomes" id="UP001146120"/>
    </source>
</evidence>
<reference evidence="2" key="2">
    <citation type="journal article" date="2023" name="Microbiol Resour">
        <title>Decontamination and Annotation of the Draft Genome Sequence of the Oomycete Lagenidium giganteum ARSEF 373.</title>
        <authorList>
            <person name="Morgan W.R."/>
            <person name="Tartar A."/>
        </authorList>
    </citation>
    <scope>NUCLEOTIDE SEQUENCE</scope>
    <source>
        <strain evidence="2">ARSEF 373</strain>
    </source>
</reference>
<name>A0AAV2ZBN5_9STRA</name>
<accession>A0AAV2ZBN5</accession>
<dbReference type="EMBL" id="DAKRPA010000019">
    <property type="protein sequence ID" value="DBA03444.1"/>
    <property type="molecule type" value="Genomic_DNA"/>
</dbReference>
<dbReference type="AlphaFoldDB" id="A0AAV2ZBN5"/>
<sequence length="762" mass="84660">MASATAESIVRAMRFSSSISAGANGSTSSSTRGTYEAMAALALSARPATTEADASKSRTAGGTKLHAKCPKCTAATNNVRPFRDGCRRCKGPTTVYMWCATPHEVTQAHDSFPAQSEEVEHTALVCELCQSVIFPRAREMLTKRTAQHPLTSSQGKPLKVSNFQLSMPHVEGCTRKGMPVQTSAIQLPKSELKFVLDRIDQCPFVPRIQGGPQYRKRETVTITQQNHLHQLYLRLLSSIVKTFRPDVPMAAEPLRKLVDFFSNVEPLSLFPDWSLPQQFSKAEVKPIKVQSSSQLDDQHSPQKSVLSLEMQRIMLSSMSQFDTPLLDSRMVQRMTAHLLAHESSDNASSAMLWSNTHDLIAELTKVPNEDDDQADRNESTKESQKEGSLIPVVIFAVCNPSFTQSIKRRSQMLGELSTWQMKRMQKAEEFTGKKEELLTQLEEPFAIEVSPQSFDLAHQLLKAVLQLWLGNLWQQESPEFEEEEVKQDVSVEAKKARLRPSLYTKLDEVCKELIANSSNQAVIGGPGAVLSADSTAIAILQIVTSNIRRLVLSHIDPADIGIEPAAFESHDSLPAAPPALDPLVCLLEQLVSLGAKRTDRFFPVSLKAAAAVEVGMEAFYPSAQQRTLLLTSRMGKGATIEVQCIKLGLQHTTRGSWQFYMHLIVEIPPDQSTEQTLQRNFAQCIQRAGFSSWQVIAGAQEISINLQRHLHWNRVEKMSQDSGSGWIRIYPRDVATFDDVLVDVNGFISHHEDHSRCEGAHP</sequence>
<keyword evidence="3" id="KW-1185">Reference proteome</keyword>
<reference evidence="2" key="1">
    <citation type="submission" date="2022-11" db="EMBL/GenBank/DDBJ databases">
        <authorList>
            <person name="Morgan W.R."/>
            <person name="Tartar A."/>
        </authorList>
    </citation>
    <scope>NUCLEOTIDE SEQUENCE</scope>
    <source>
        <strain evidence="2">ARSEF 373</strain>
    </source>
</reference>
<comment type="caution">
    <text evidence="2">The sequence shown here is derived from an EMBL/GenBank/DDBJ whole genome shotgun (WGS) entry which is preliminary data.</text>
</comment>
<feature type="region of interest" description="Disordered" evidence="1">
    <location>
        <begin position="366"/>
        <end position="385"/>
    </location>
</feature>
<evidence type="ECO:0000256" key="1">
    <source>
        <dbReference type="SAM" id="MobiDB-lite"/>
    </source>
</evidence>
<evidence type="ECO:0000313" key="2">
    <source>
        <dbReference type="EMBL" id="DBA03444.1"/>
    </source>
</evidence>